<dbReference type="PROSITE" id="PS01360">
    <property type="entry name" value="ZF_MYND_1"/>
    <property type="match status" value="1"/>
</dbReference>
<evidence type="ECO:0000259" key="5">
    <source>
        <dbReference type="PROSITE" id="PS50865"/>
    </source>
</evidence>
<evidence type="ECO:0000256" key="3">
    <source>
        <dbReference type="ARBA" id="ARBA00022833"/>
    </source>
</evidence>
<dbReference type="OrthoDB" id="265717at2759"/>
<accession>A0A8H6RXX4</accession>
<evidence type="ECO:0000256" key="1">
    <source>
        <dbReference type="ARBA" id="ARBA00022723"/>
    </source>
</evidence>
<protein>
    <submittedName>
        <fullName evidence="6">MYND-type domain-containing protein</fullName>
    </submittedName>
</protein>
<dbReference type="Proteomes" id="UP000636479">
    <property type="component" value="Unassembled WGS sequence"/>
</dbReference>
<evidence type="ECO:0000313" key="7">
    <source>
        <dbReference type="Proteomes" id="UP000636479"/>
    </source>
</evidence>
<sequence length="649" mass="71656">MSRTVPHPDLHLARLELLPLRPRVRPSHRRVLGRNSRRYSSLRDAYAWAIAPADAVKAFKAILDELPPGSRETSHMFPALYFLMDPATIPPAEEVAELAPSAEAAMADGAAYLAFFLEKVGPAKTAPYTALWLRMLPWVDFFNTYGEFLAATPLRVTFVQLFLSLGADARITDLRGLRIPSIWENPRFSFLLGQALAAMFDSKTIVDGAIADEARSLIFRFIEARSPHGDINVENFLEGVGGAGQWALVLGHNLRKITRRWAGRSHVSPRAMTCIDAFVLAARTMLDVAERQADNSLDADFVDGLVDARYIAGLTTALGILALPRSDPTDDLEDLHQEMQNQALLLFRRLLGEDLSAVLLQSAVSNGLLSALVALARSVTDEFTEVEEEVTEILQDVLLPELLDPQIITALAKDMRDTKVEQSLPRVPSLEVRQLFVTLLTRVKVLEECLSLWAVRKVRDRRLCDAVGCTSNDKAEQRACSVCGFRRYCSVACQRADWTTGGHRAMCAAYREANTELQDCSTAPTRSFVRFLMAREYARDHPAPSRGPAVAVFDYRQQKTGSESEPGATGPRPFVSGADFTGLRDAAEILEGLVEPDVWADYCARATADAGFGVGWNICVVERQGDALVYVHRVLRAASSGPWESLRDA</sequence>
<dbReference type="Gene3D" id="6.10.140.2220">
    <property type="match status" value="1"/>
</dbReference>
<dbReference type="EMBL" id="JACAZF010000018">
    <property type="protein sequence ID" value="KAF7288966.1"/>
    <property type="molecule type" value="Genomic_DNA"/>
</dbReference>
<keyword evidence="1" id="KW-0479">Metal-binding</keyword>
<dbReference type="AlphaFoldDB" id="A0A8H6RXX4"/>
<dbReference type="GO" id="GO:0008270">
    <property type="term" value="F:zinc ion binding"/>
    <property type="evidence" value="ECO:0007669"/>
    <property type="project" value="UniProtKB-KW"/>
</dbReference>
<comment type="caution">
    <text evidence="6">The sequence shown here is derived from an EMBL/GenBank/DDBJ whole genome shotgun (WGS) entry which is preliminary data.</text>
</comment>
<keyword evidence="2 4" id="KW-0863">Zinc-finger</keyword>
<keyword evidence="7" id="KW-1185">Reference proteome</keyword>
<dbReference type="InterPro" id="IPR002893">
    <property type="entry name" value="Znf_MYND"/>
</dbReference>
<reference evidence="6" key="1">
    <citation type="submission" date="2020-05" db="EMBL/GenBank/DDBJ databases">
        <title>Mycena genomes resolve the evolution of fungal bioluminescence.</title>
        <authorList>
            <person name="Tsai I.J."/>
        </authorList>
    </citation>
    <scope>NUCLEOTIDE SEQUENCE</scope>
    <source>
        <strain evidence="6">171206Taipei</strain>
    </source>
</reference>
<evidence type="ECO:0000256" key="4">
    <source>
        <dbReference type="PROSITE-ProRule" id="PRU00134"/>
    </source>
</evidence>
<organism evidence="6 7">
    <name type="scientific">Mycena indigotica</name>
    <dbReference type="NCBI Taxonomy" id="2126181"/>
    <lineage>
        <taxon>Eukaryota</taxon>
        <taxon>Fungi</taxon>
        <taxon>Dikarya</taxon>
        <taxon>Basidiomycota</taxon>
        <taxon>Agaricomycotina</taxon>
        <taxon>Agaricomycetes</taxon>
        <taxon>Agaricomycetidae</taxon>
        <taxon>Agaricales</taxon>
        <taxon>Marasmiineae</taxon>
        <taxon>Mycenaceae</taxon>
        <taxon>Mycena</taxon>
    </lineage>
</organism>
<dbReference type="SUPFAM" id="SSF144232">
    <property type="entry name" value="HIT/MYND zinc finger-like"/>
    <property type="match status" value="1"/>
</dbReference>
<dbReference type="RefSeq" id="XP_037213118.1">
    <property type="nucleotide sequence ID" value="XM_037370526.1"/>
</dbReference>
<keyword evidence="3" id="KW-0862">Zinc</keyword>
<feature type="domain" description="MYND-type" evidence="5">
    <location>
        <begin position="464"/>
        <end position="507"/>
    </location>
</feature>
<evidence type="ECO:0000313" key="6">
    <source>
        <dbReference type="EMBL" id="KAF7288966.1"/>
    </source>
</evidence>
<gene>
    <name evidence="6" type="ORF">MIND_01413200</name>
</gene>
<dbReference type="Pfam" id="PF01753">
    <property type="entry name" value="zf-MYND"/>
    <property type="match status" value="1"/>
</dbReference>
<name>A0A8H6RXX4_9AGAR</name>
<evidence type="ECO:0000256" key="2">
    <source>
        <dbReference type="ARBA" id="ARBA00022771"/>
    </source>
</evidence>
<proteinExistence type="predicted"/>
<dbReference type="GeneID" id="59353042"/>
<dbReference type="PROSITE" id="PS50865">
    <property type="entry name" value="ZF_MYND_2"/>
    <property type="match status" value="1"/>
</dbReference>